<dbReference type="PANTHER" id="PTHR31545:SF2">
    <property type="entry name" value="SPEEDY PROTEIN C"/>
    <property type="match status" value="1"/>
</dbReference>
<evidence type="ECO:0000313" key="4">
    <source>
        <dbReference type="Ensembl" id="ENSVURP00010002946.1"/>
    </source>
</evidence>
<name>A0A4X2JYV2_VOMUR</name>
<dbReference type="GO" id="GO:0019901">
    <property type="term" value="F:protein kinase binding"/>
    <property type="evidence" value="ECO:0007669"/>
    <property type="project" value="InterPro"/>
</dbReference>
<dbReference type="AlphaFoldDB" id="A0A4X2JYV2"/>
<dbReference type="Ensembl" id="ENSVURT00010003338.1">
    <property type="protein sequence ID" value="ENSVURP00010002946.1"/>
    <property type="gene ID" value="ENSVURG00010002395.1"/>
</dbReference>
<dbReference type="STRING" id="29139.ENSVURP00010002946"/>
<evidence type="ECO:0000256" key="2">
    <source>
        <dbReference type="ARBA" id="ARBA00023306"/>
    </source>
</evidence>
<reference evidence="4" key="3">
    <citation type="submission" date="2025-09" db="UniProtKB">
        <authorList>
            <consortium name="Ensembl"/>
        </authorList>
    </citation>
    <scope>IDENTIFICATION</scope>
</reference>
<gene>
    <name evidence="4" type="primary">SPDYC</name>
</gene>
<dbReference type="PANTHER" id="PTHR31545">
    <property type="entry name" value="SEEDY PROTEIN A/C FAMILY MEMBER"/>
    <property type="match status" value="1"/>
</dbReference>
<sequence>MMINLMNRGLESAAVLPAVTSWVKPGVWAGTGHLPSRQLQEVQAFLNLLGERGWDMTGVLADAPISVSVQYLLAMALIYFQRAGLQLSEYTHSNLFLALYLANDMEEDGEDPKYEILPWALGRGWRKLVPSFLRRRDQLWARMGYRAAVSRHCCEEVMAKEPSHWAWTRERPAHHGGARRGSPQGDQSCSAVMSHVSDLSPLGCSVCGCWVRWGHSPFPPKQPSPKQNSLKQRPPQQQSPKRPPPTRSLPALSLAPWPRNFFLVLPPMLQLEPGTYTLQSDPARAGCCRLPCFLAVRMKSSWDQPAGPSPQSPLCGVTALPGSSWCHCCPPPPFSPPASQ</sequence>
<feature type="compositionally biased region" description="Low complexity" evidence="3">
    <location>
        <begin position="224"/>
        <end position="240"/>
    </location>
</feature>
<feature type="region of interest" description="Disordered" evidence="3">
    <location>
        <begin position="220"/>
        <end position="250"/>
    </location>
</feature>
<dbReference type="OMA" id="MAKEPTH"/>
<comment type="similarity">
    <text evidence="1">Belongs to the Speedy/Ringo family.</text>
</comment>
<keyword evidence="5" id="KW-1185">Reference proteome</keyword>
<proteinExistence type="inferred from homology"/>
<protein>
    <recommendedName>
        <fullName evidence="6">Speedy/RINGO cell cycle regulator family member C</fullName>
    </recommendedName>
</protein>
<dbReference type="Proteomes" id="UP000314987">
    <property type="component" value="Unassembled WGS sequence"/>
</dbReference>
<evidence type="ECO:0000256" key="3">
    <source>
        <dbReference type="SAM" id="MobiDB-lite"/>
    </source>
</evidence>
<dbReference type="Pfam" id="PF11357">
    <property type="entry name" value="Spy1"/>
    <property type="match status" value="1"/>
</dbReference>
<evidence type="ECO:0008006" key="6">
    <source>
        <dbReference type="Google" id="ProtNLM"/>
    </source>
</evidence>
<dbReference type="InterPro" id="IPR052316">
    <property type="entry name" value="Speedy-Ringo_regulator"/>
</dbReference>
<evidence type="ECO:0000313" key="5">
    <source>
        <dbReference type="Proteomes" id="UP000314987"/>
    </source>
</evidence>
<accession>A0A4X2JYV2</accession>
<evidence type="ECO:0000256" key="1">
    <source>
        <dbReference type="ARBA" id="ARBA00010932"/>
    </source>
</evidence>
<dbReference type="InterPro" id="IPR020984">
    <property type="entry name" value="Speedy"/>
</dbReference>
<dbReference type="GeneTree" id="ENSGT00940000154524"/>
<keyword evidence="2" id="KW-0131">Cell cycle</keyword>
<reference evidence="5" key="1">
    <citation type="submission" date="2018-12" db="EMBL/GenBank/DDBJ databases">
        <authorList>
            <person name="Yazar S."/>
        </authorList>
    </citation>
    <scope>NUCLEOTIDE SEQUENCE [LARGE SCALE GENOMIC DNA]</scope>
</reference>
<organism evidence="4 5">
    <name type="scientific">Vombatus ursinus</name>
    <name type="common">Common wombat</name>
    <dbReference type="NCBI Taxonomy" id="29139"/>
    <lineage>
        <taxon>Eukaryota</taxon>
        <taxon>Metazoa</taxon>
        <taxon>Chordata</taxon>
        <taxon>Craniata</taxon>
        <taxon>Vertebrata</taxon>
        <taxon>Euteleostomi</taxon>
        <taxon>Mammalia</taxon>
        <taxon>Metatheria</taxon>
        <taxon>Diprotodontia</taxon>
        <taxon>Vombatidae</taxon>
        <taxon>Vombatus</taxon>
    </lineage>
</organism>
<reference evidence="4" key="2">
    <citation type="submission" date="2025-08" db="UniProtKB">
        <authorList>
            <consortium name="Ensembl"/>
        </authorList>
    </citation>
    <scope>IDENTIFICATION</scope>
</reference>